<dbReference type="RefSeq" id="WP_087086512.1">
    <property type="nucleotide sequence ID" value="NZ_FCOF02000005.1"/>
</dbReference>
<evidence type="ECO:0000259" key="6">
    <source>
        <dbReference type="PROSITE" id="PS51123"/>
    </source>
</evidence>
<dbReference type="InterPro" id="IPR006664">
    <property type="entry name" value="OMP_bac"/>
</dbReference>
<feature type="chain" id="PRO_5007619869" evidence="5">
    <location>
        <begin position="29"/>
        <end position="174"/>
    </location>
</feature>
<dbReference type="AlphaFoldDB" id="A0A157ZY41"/>
<evidence type="ECO:0000256" key="3">
    <source>
        <dbReference type="ARBA" id="ARBA00023237"/>
    </source>
</evidence>
<reference evidence="7" key="1">
    <citation type="submission" date="2016-01" db="EMBL/GenBank/DDBJ databases">
        <authorList>
            <person name="Peeters C."/>
        </authorList>
    </citation>
    <scope>NUCLEOTIDE SEQUENCE [LARGE SCALE GENOMIC DNA]</scope>
    <source>
        <strain evidence="7">LMG 29318</strain>
    </source>
</reference>
<dbReference type="PANTHER" id="PTHR30329:SF21">
    <property type="entry name" value="LIPOPROTEIN YIAD-RELATED"/>
    <property type="match status" value="1"/>
</dbReference>
<evidence type="ECO:0000313" key="8">
    <source>
        <dbReference type="Proteomes" id="UP000054870"/>
    </source>
</evidence>
<evidence type="ECO:0000313" key="7">
    <source>
        <dbReference type="EMBL" id="SAK50399.1"/>
    </source>
</evidence>
<dbReference type="PANTHER" id="PTHR30329">
    <property type="entry name" value="STATOR ELEMENT OF FLAGELLAR MOTOR COMPLEX"/>
    <property type="match status" value="1"/>
</dbReference>
<dbReference type="EMBL" id="FCOF02000005">
    <property type="protein sequence ID" value="SAK50399.1"/>
    <property type="molecule type" value="Genomic_DNA"/>
</dbReference>
<dbReference type="CDD" id="cd07185">
    <property type="entry name" value="OmpA_C-like"/>
    <property type="match status" value="1"/>
</dbReference>
<protein>
    <submittedName>
        <fullName evidence="7">OmpA family protein</fullName>
    </submittedName>
</protein>
<dbReference type="PRINTS" id="PR01021">
    <property type="entry name" value="OMPADOMAIN"/>
</dbReference>
<dbReference type="Pfam" id="PF00691">
    <property type="entry name" value="OmpA"/>
    <property type="match status" value="1"/>
</dbReference>
<feature type="signal peptide" evidence="5">
    <location>
        <begin position="1"/>
        <end position="28"/>
    </location>
</feature>
<dbReference type="PROSITE" id="PS51123">
    <property type="entry name" value="OMPA_2"/>
    <property type="match status" value="1"/>
</dbReference>
<dbReference type="PROSITE" id="PS51257">
    <property type="entry name" value="PROKAR_LIPOPROTEIN"/>
    <property type="match status" value="1"/>
</dbReference>
<name>A0A157ZY41_9BURK</name>
<dbReference type="SUPFAM" id="SSF103088">
    <property type="entry name" value="OmpA-like"/>
    <property type="match status" value="1"/>
</dbReference>
<comment type="caution">
    <text evidence="7">The sequence shown here is derived from an EMBL/GenBank/DDBJ whole genome shotgun (WGS) entry which is preliminary data.</text>
</comment>
<dbReference type="GO" id="GO:0009279">
    <property type="term" value="C:cell outer membrane"/>
    <property type="evidence" value="ECO:0007669"/>
    <property type="project" value="UniProtKB-SubCell"/>
</dbReference>
<dbReference type="InterPro" id="IPR036737">
    <property type="entry name" value="OmpA-like_sf"/>
</dbReference>
<comment type="subcellular location">
    <subcellularLocation>
        <location evidence="1">Cell outer membrane</location>
    </subcellularLocation>
</comment>
<evidence type="ECO:0000256" key="4">
    <source>
        <dbReference type="PROSITE-ProRule" id="PRU00473"/>
    </source>
</evidence>
<dbReference type="Proteomes" id="UP000054870">
    <property type="component" value="Unassembled WGS sequence"/>
</dbReference>
<evidence type="ECO:0000256" key="2">
    <source>
        <dbReference type="ARBA" id="ARBA00023136"/>
    </source>
</evidence>
<evidence type="ECO:0000256" key="1">
    <source>
        <dbReference type="ARBA" id="ARBA00004442"/>
    </source>
</evidence>
<keyword evidence="2 4" id="KW-0472">Membrane</keyword>
<keyword evidence="8" id="KW-1185">Reference proteome</keyword>
<evidence type="ECO:0000256" key="5">
    <source>
        <dbReference type="SAM" id="SignalP"/>
    </source>
</evidence>
<dbReference type="InterPro" id="IPR006665">
    <property type="entry name" value="OmpA-like"/>
</dbReference>
<dbReference type="OrthoDB" id="9782229at2"/>
<gene>
    <name evidence="7" type="ORF">AWB75_01368</name>
</gene>
<dbReference type="InterPro" id="IPR050330">
    <property type="entry name" value="Bact_OuterMem_StrucFunc"/>
</dbReference>
<keyword evidence="5" id="KW-0732">Signal</keyword>
<keyword evidence="3" id="KW-0998">Cell outer membrane</keyword>
<feature type="domain" description="OmpA-like" evidence="6">
    <location>
        <begin position="45"/>
        <end position="161"/>
    </location>
</feature>
<sequence>MMEKASRATAACLTMMLLAACSTGLNRAKEEQLNAQYGITMLPVKGGMEMRLPEASLFDIDESTIRTSDSPMLDRAAVVLKRSMRPILIEGHTDNQGSLAYNRALSAARADAVAKALITRGVPAARITTQGMAYLRPIASNDTRAGRASNRRVEILVRAESEDTLLGASAKVKR</sequence>
<accession>A0A157ZY41</accession>
<dbReference type="Gene3D" id="3.30.1330.60">
    <property type="entry name" value="OmpA-like domain"/>
    <property type="match status" value="1"/>
</dbReference>
<organism evidence="7 8">
    <name type="scientific">Caballeronia catudaia</name>
    <dbReference type="NCBI Taxonomy" id="1777136"/>
    <lineage>
        <taxon>Bacteria</taxon>
        <taxon>Pseudomonadati</taxon>
        <taxon>Pseudomonadota</taxon>
        <taxon>Betaproteobacteria</taxon>
        <taxon>Burkholderiales</taxon>
        <taxon>Burkholderiaceae</taxon>
        <taxon>Caballeronia</taxon>
    </lineage>
</organism>
<proteinExistence type="predicted"/>